<dbReference type="GO" id="GO:0008233">
    <property type="term" value="F:peptidase activity"/>
    <property type="evidence" value="ECO:0007669"/>
    <property type="project" value="UniProtKB-KW"/>
</dbReference>
<feature type="domain" description="Autotransporter" evidence="1">
    <location>
        <begin position="1"/>
        <end position="130"/>
    </location>
</feature>
<dbReference type="Gene3D" id="2.40.128.130">
    <property type="entry name" value="Autotransporter beta-domain"/>
    <property type="match status" value="1"/>
</dbReference>
<organism evidence="2 3">
    <name type="scientific">Escherichia albertii (strain TW07627)</name>
    <dbReference type="NCBI Taxonomy" id="502347"/>
    <lineage>
        <taxon>Bacteria</taxon>
        <taxon>Pseudomonadati</taxon>
        <taxon>Pseudomonadota</taxon>
        <taxon>Gammaproteobacteria</taxon>
        <taxon>Enterobacterales</taxon>
        <taxon>Enterobacteriaceae</taxon>
        <taxon>Escherichia</taxon>
    </lineage>
</organism>
<comment type="caution">
    <text evidence="2">The sequence shown here is derived from an EMBL/GenBank/DDBJ whole genome shotgun (WGS) entry which is preliminary data.</text>
</comment>
<sequence>MELVYGSVSGKSFSWEDRGMALSMKDKDYNPLIGRTGVDVGRTFSGDDWKITARAGLGYQFDLLANGETVLQDASGEKRFEGEKDSRMLMNVGMNAEIKDNMRFGLELEKSAFGKYNVDNAINANFRYSF</sequence>
<dbReference type="InterPro" id="IPR036709">
    <property type="entry name" value="Autotransporte_beta_dom_sf"/>
</dbReference>
<dbReference type="InterPro" id="IPR005546">
    <property type="entry name" value="Autotransporte_beta"/>
</dbReference>
<proteinExistence type="predicted"/>
<dbReference type="Pfam" id="PF03797">
    <property type="entry name" value="Autotransporter"/>
    <property type="match status" value="1"/>
</dbReference>
<name>A0ABC9NMJ9_ESCAT</name>
<evidence type="ECO:0000313" key="2">
    <source>
        <dbReference type="EMBL" id="EDS91471.1"/>
    </source>
</evidence>
<keyword evidence="2" id="KW-0645">Protease</keyword>
<dbReference type="InterPro" id="IPR006315">
    <property type="entry name" value="OM_autotransptr_brl_dom"/>
</dbReference>
<protein>
    <submittedName>
        <fullName evidence="2">Serine proteAse eata</fullName>
        <ecNumber evidence="2">3.4.21.-</ecNumber>
    </submittedName>
</protein>
<dbReference type="EC" id="3.4.21.-" evidence="2"/>
<evidence type="ECO:0000259" key="1">
    <source>
        <dbReference type="PROSITE" id="PS51208"/>
    </source>
</evidence>
<reference evidence="2 3" key="1">
    <citation type="submission" date="2008-02" db="EMBL/GenBank/DDBJ databases">
        <title>Annotation of Escherichia albertii TW07627.</title>
        <authorList>
            <person name="Sutton G."/>
            <person name="Whittam T.S."/>
            <person name="Sebastian Y."/>
        </authorList>
    </citation>
    <scope>NUCLEOTIDE SEQUENCE [LARGE SCALE GENOMIC DNA]</scope>
    <source>
        <strain evidence="2 3">TW07627</strain>
    </source>
</reference>
<dbReference type="NCBIfam" id="TIGR01414">
    <property type="entry name" value="autotrans_barl"/>
    <property type="match status" value="1"/>
</dbReference>
<accession>A0ABC9NMJ9</accession>
<dbReference type="SUPFAM" id="SSF103515">
    <property type="entry name" value="Autotransporter"/>
    <property type="match status" value="1"/>
</dbReference>
<keyword evidence="2" id="KW-0378">Hydrolase</keyword>
<dbReference type="Proteomes" id="UP000003042">
    <property type="component" value="Unassembled WGS sequence"/>
</dbReference>
<dbReference type="PROSITE" id="PS51208">
    <property type="entry name" value="AUTOTRANSPORTER"/>
    <property type="match status" value="1"/>
</dbReference>
<gene>
    <name evidence="2" type="ORF">ESCAB7627_3362</name>
</gene>
<evidence type="ECO:0000313" key="3">
    <source>
        <dbReference type="Proteomes" id="UP000003042"/>
    </source>
</evidence>
<dbReference type="AlphaFoldDB" id="A0ABC9NMJ9"/>
<dbReference type="EMBL" id="ABKX01000006">
    <property type="protein sequence ID" value="EDS91471.1"/>
    <property type="molecule type" value="Genomic_DNA"/>
</dbReference>
<dbReference type="GO" id="GO:0006508">
    <property type="term" value="P:proteolysis"/>
    <property type="evidence" value="ECO:0007669"/>
    <property type="project" value="UniProtKB-KW"/>
</dbReference>